<keyword evidence="11 12" id="KW-0472">Membrane</keyword>
<keyword evidence="7" id="KW-0479">Metal-binding</keyword>
<sequence length="111" mass="13169">MEFDAFFLARLQFAFTVSFHIIFPAITIGLASYLVVLEGLWLKTRNPVWRSLYQFWLKIFAVNFGMGVVSGLVMAYQFGTRNELERFLPVRNELERFLPVRRQYHRAFINL</sequence>
<evidence type="ECO:0000256" key="7">
    <source>
        <dbReference type="ARBA" id="ARBA00022723"/>
    </source>
</evidence>
<comment type="similarity">
    <text evidence="2">Belongs to the cytochrome ubiquinol oxidase subunit 1 family.</text>
</comment>
<feature type="transmembrane region" description="Helical" evidence="12">
    <location>
        <begin position="55"/>
        <end position="76"/>
    </location>
</feature>
<keyword evidence="6 12" id="KW-0812">Transmembrane</keyword>
<evidence type="ECO:0000256" key="12">
    <source>
        <dbReference type="SAM" id="Phobius"/>
    </source>
</evidence>
<evidence type="ECO:0000256" key="5">
    <source>
        <dbReference type="ARBA" id="ARBA00022617"/>
    </source>
</evidence>
<keyword evidence="9 12" id="KW-1133">Transmembrane helix</keyword>
<keyword evidence="3" id="KW-0813">Transport</keyword>
<organism evidence="13 14">
    <name type="scientific">Salmonella enterica subsp. enterica serovar Adelaide str. A4-669</name>
    <dbReference type="NCBI Taxonomy" id="913063"/>
    <lineage>
        <taxon>Bacteria</taxon>
        <taxon>Pseudomonadati</taxon>
        <taxon>Pseudomonadota</taxon>
        <taxon>Gammaproteobacteria</taxon>
        <taxon>Enterobacterales</taxon>
        <taxon>Enterobacteriaceae</taxon>
        <taxon>Salmonella</taxon>
    </lineage>
</organism>
<dbReference type="AlphaFoldDB" id="A0A6C8GS41"/>
<name>A0A6C8GS41_SALET</name>
<dbReference type="GO" id="GO:0016682">
    <property type="term" value="F:oxidoreductase activity, acting on diphenols and related substances as donors, oxygen as acceptor"/>
    <property type="evidence" value="ECO:0007669"/>
    <property type="project" value="TreeGrafter"/>
</dbReference>
<proteinExistence type="inferred from homology"/>
<dbReference type="Pfam" id="PF01654">
    <property type="entry name" value="Cyt_bd_oxida_I"/>
    <property type="match status" value="1"/>
</dbReference>
<dbReference type="GO" id="GO:0005886">
    <property type="term" value="C:plasma membrane"/>
    <property type="evidence" value="ECO:0007669"/>
    <property type="project" value="UniProtKB-SubCell"/>
</dbReference>
<keyword evidence="8" id="KW-0249">Electron transport</keyword>
<dbReference type="EMBL" id="AFCI01000242">
    <property type="protein sequence ID" value="EHC40795.1"/>
    <property type="molecule type" value="Genomic_DNA"/>
</dbReference>
<comment type="caution">
    <text evidence="13">The sequence shown here is derived from an EMBL/GenBank/DDBJ whole genome shotgun (WGS) entry which is preliminary data.</text>
</comment>
<protein>
    <submittedName>
        <fullName evidence="13">Cytochrome d ubiquinol oxidase subunit 1</fullName>
    </submittedName>
</protein>
<keyword evidence="5" id="KW-0349">Heme</keyword>
<evidence type="ECO:0000256" key="6">
    <source>
        <dbReference type="ARBA" id="ARBA00022692"/>
    </source>
</evidence>
<evidence type="ECO:0000256" key="10">
    <source>
        <dbReference type="ARBA" id="ARBA00023004"/>
    </source>
</evidence>
<evidence type="ECO:0000256" key="4">
    <source>
        <dbReference type="ARBA" id="ARBA00022475"/>
    </source>
</evidence>
<evidence type="ECO:0000313" key="13">
    <source>
        <dbReference type="EMBL" id="EHC40795.1"/>
    </source>
</evidence>
<keyword evidence="4" id="KW-1003">Cell membrane</keyword>
<evidence type="ECO:0000256" key="11">
    <source>
        <dbReference type="ARBA" id="ARBA00023136"/>
    </source>
</evidence>
<feature type="transmembrane region" description="Helical" evidence="12">
    <location>
        <begin position="12"/>
        <end position="35"/>
    </location>
</feature>
<dbReference type="PANTHER" id="PTHR30365:SF14">
    <property type="entry name" value="CYTOCHROME BD MENAQUINOL OXIDASE SUBUNIT I-RELATED"/>
    <property type="match status" value="1"/>
</dbReference>
<dbReference type="GO" id="GO:0070069">
    <property type="term" value="C:cytochrome complex"/>
    <property type="evidence" value="ECO:0007669"/>
    <property type="project" value="InterPro"/>
</dbReference>
<evidence type="ECO:0000256" key="1">
    <source>
        <dbReference type="ARBA" id="ARBA00004651"/>
    </source>
</evidence>
<dbReference type="InterPro" id="IPR002585">
    <property type="entry name" value="Cyt-d_ubiquinol_oxidase_su_1"/>
</dbReference>
<gene>
    <name evidence="13" type="ORF">LTSEADE_0661</name>
</gene>
<dbReference type="PANTHER" id="PTHR30365">
    <property type="entry name" value="CYTOCHROME D UBIQUINOL OXIDASE"/>
    <property type="match status" value="1"/>
</dbReference>
<dbReference type="GO" id="GO:0009055">
    <property type="term" value="F:electron transfer activity"/>
    <property type="evidence" value="ECO:0007669"/>
    <property type="project" value="InterPro"/>
</dbReference>
<comment type="subcellular location">
    <subcellularLocation>
        <location evidence="1">Cell membrane</location>
        <topology evidence="1">Multi-pass membrane protein</topology>
    </subcellularLocation>
</comment>
<keyword evidence="10" id="KW-0408">Iron</keyword>
<dbReference type="GO" id="GO:0019646">
    <property type="term" value="P:aerobic electron transport chain"/>
    <property type="evidence" value="ECO:0007669"/>
    <property type="project" value="InterPro"/>
</dbReference>
<evidence type="ECO:0000256" key="2">
    <source>
        <dbReference type="ARBA" id="ARBA00009819"/>
    </source>
</evidence>
<dbReference type="Proteomes" id="UP000004906">
    <property type="component" value="Unassembled WGS sequence"/>
</dbReference>
<dbReference type="GO" id="GO:0046872">
    <property type="term" value="F:metal ion binding"/>
    <property type="evidence" value="ECO:0007669"/>
    <property type="project" value="UniProtKB-KW"/>
</dbReference>
<evidence type="ECO:0000256" key="8">
    <source>
        <dbReference type="ARBA" id="ARBA00022982"/>
    </source>
</evidence>
<evidence type="ECO:0000256" key="3">
    <source>
        <dbReference type="ARBA" id="ARBA00022448"/>
    </source>
</evidence>
<evidence type="ECO:0000313" key="14">
    <source>
        <dbReference type="Proteomes" id="UP000004906"/>
    </source>
</evidence>
<dbReference type="GO" id="GO:0020037">
    <property type="term" value="F:heme binding"/>
    <property type="evidence" value="ECO:0007669"/>
    <property type="project" value="TreeGrafter"/>
</dbReference>
<evidence type="ECO:0000256" key="9">
    <source>
        <dbReference type="ARBA" id="ARBA00022989"/>
    </source>
</evidence>
<reference evidence="13 14" key="1">
    <citation type="journal article" date="2011" name="BMC Genomics">
        <title>Genome sequencing reveals diversification of virulence factor content and possible host adaptation in distinct subpopulations of Salmonella enterica.</title>
        <authorList>
            <person name="den Bakker H.C."/>
            <person name="Moreno Switt A.I."/>
            <person name="Govoni G."/>
            <person name="Cummings C.A."/>
            <person name="Ranieri M.L."/>
            <person name="Degoricija L."/>
            <person name="Hoelzer K."/>
            <person name="Rodriguez-Rivera L.D."/>
            <person name="Brown S."/>
            <person name="Bolchacova E."/>
            <person name="Furtado M.R."/>
            <person name="Wiedmann M."/>
        </authorList>
    </citation>
    <scope>NUCLEOTIDE SEQUENCE [LARGE SCALE GENOMIC DNA]</scope>
    <source>
        <strain evidence="13 14">A4-669</strain>
    </source>
</reference>
<accession>A0A6C8GS41</accession>